<evidence type="ECO:0000313" key="5">
    <source>
        <dbReference type="Proteomes" id="UP000007494"/>
    </source>
</evidence>
<evidence type="ECO:0000256" key="1">
    <source>
        <dbReference type="SAM" id="Coils"/>
    </source>
</evidence>
<evidence type="ECO:0000256" key="2">
    <source>
        <dbReference type="SAM" id="MobiDB-lite"/>
    </source>
</evidence>
<dbReference type="eggNOG" id="ENOG502QZUG">
    <property type="taxonomic scope" value="Eukaryota"/>
</dbReference>
<dbReference type="Proteomes" id="UP000007494">
    <property type="component" value="Chromosome X"/>
</dbReference>
<dbReference type="RefSeq" id="XP_003884331.1">
    <property type="nucleotide sequence ID" value="XM_003884282.1"/>
</dbReference>
<proteinExistence type="predicted"/>
<sequence>MASRVDQSLCLREVDSLSDNAVLFDAISTRDADQHDMITLKGSVCQLTINKYEELLSEYQEDQRAQKELQLLQGWQRKKVQPRRTVTSFADLMLAPPPPEEGILLGGYVLEPVTEDDLNMAMYEPKSFYQLQREEHNERMELLAGKQHKLLNSLDDEALSALNKGAGVLGQLVEQVAGKAGGMSEAVKKVGQDALAIAASRAPEESSGYVNLRTGLPCIPSPDHVYCVATPTTTTTEAPPSLIELRKYKRKREEEAEKRRRVELEIHREQQQRQYNPYDQPVYFEDEDSQPMKPIDAFKKKMSLNREKAGEMEEHLAGVATMQEAPTILKFAKHTAQNHEQQVSFSSGSMSETPLTVNNALLVARRYDRRFSETDPHLASQFATAQEFFSGLPGETTAEEAAVPRLLKDYSMTSYVAGSPAPGGRTRVLATAQISEQHFLEEPCSVVPYRPGQASGRKETDATRSTRRSDRIIDSLPFLRDMRKSNLPTTPEFVRDRSAEPATSRSSKTHPPVASRPDDGSFPDLTSPGEAQARNLRRSDGRQSGFSSIPPTGSSYGTPPETRAGTKPGDEHKDSSFIIQGARQFQSRIQATMITPKELSKYTQGNKPSSLASSEDLMKTEKERAKRERQEQRLSRLIDNFTAASYAEELRNAARATGDPLPSDAVVGPFLRASALPPFLKEKVERTQHRKEQKREEKDARQESNREERQAAHDTARVQQLESNLSDLTLTFIRGYLNSDTSYSPNENSKLGSKGKLEKEYFPSEDQTLQPLQVRSDTNNSTDGASRQPSSRVGDFSDLANQRSGITARSREHDGMAGKERKHIESSSSPFPEKDQGMLLHELHSARVVWLDGEDNENPFQIHPRVYRILPSNIDASFF</sequence>
<evidence type="ECO:0000313" key="3">
    <source>
        <dbReference type="EMBL" id="CBZ54300.1"/>
    </source>
</evidence>
<organism evidence="3 5">
    <name type="scientific">Neospora caninum (strain Liverpool)</name>
    <dbReference type="NCBI Taxonomy" id="572307"/>
    <lineage>
        <taxon>Eukaryota</taxon>
        <taxon>Sar</taxon>
        <taxon>Alveolata</taxon>
        <taxon>Apicomplexa</taxon>
        <taxon>Conoidasida</taxon>
        <taxon>Coccidia</taxon>
        <taxon>Eucoccidiorida</taxon>
        <taxon>Eimeriorina</taxon>
        <taxon>Sarcocystidae</taxon>
        <taxon>Neospora</taxon>
    </lineage>
</organism>
<gene>
    <name evidence="4" type="ORF">BN1204_047320</name>
    <name evidence="3" type="ORF">NCLIV_047320</name>
</gene>
<name>F0VM22_NEOCL</name>
<dbReference type="OMA" id="FAKHATH"/>
<feature type="compositionally biased region" description="Basic and acidic residues" evidence="2">
    <location>
        <begin position="693"/>
        <end position="716"/>
    </location>
</feature>
<dbReference type="OrthoDB" id="330863at2759"/>
<dbReference type="AlphaFoldDB" id="F0VM22"/>
<dbReference type="EMBL" id="LN714485">
    <property type="protein sequence ID" value="CEL69006.1"/>
    <property type="molecule type" value="Genomic_DNA"/>
</dbReference>
<feature type="compositionally biased region" description="Basic and acidic residues" evidence="2">
    <location>
        <begin position="616"/>
        <end position="632"/>
    </location>
</feature>
<accession>F0VM22</accession>
<reference evidence="5" key="3">
    <citation type="journal article" date="2012" name="PLoS Pathog.">
        <title>Comparative genomics of the apicomplexan parasites Toxoplasma gondii and Neospora caninum: Coccidia differing in host range and transmission strategy.</title>
        <authorList>
            <person name="Reid A.J."/>
            <person name="Vermont S.J."/>
            <person name="Cotton J.A."/>
            <person name="Harris D."/>
            <person name="Hill-Cawthorne G.A."/>
            <person name="Konen-Waisman S."/>
            <person name="Latham S.M."/>
            <person name="Mourier T."/>
            <person name="Norton R."/>
            <person name="Quail M.A."/>
            <person name="Sanders M."/>
            <person name="Shanmugam D."/>
            <person name="Sohal A."/>
            <person name="Wasmuth J.D."/>
            <person name="Brunk B."/>
            <person name="Grigg M.E."/>
            <person name="Howard J.C."/>
            <person name="Parkinson J."/>
            <person name="Roos D.S."/>
            <person name="Trees A.J."/>
            <person name="Berriman M."/>
            <person name="Pain A."/>
            <person name="Wastling J.M."/>
        </authorList>
    </citation>
    <scope>NUCLEOTIDE SEQUENCE [LARGE SCALE GENOMIC DNA]</scope>
    <source>
        <strain evidence="5">Liverpool</strain>
    </source>
</reference>
<keyword evidence="5" id="KW-1185">Reference proteome</keyword>
<feature type="compositionally biased region" description="Polar residues" evidence="2">
    <location>
        <begin position="542"/>
        <end position="557"/>
    </location>
</feature>
<feature type="region of interest" description="Disordered" evidence="2">
    <location>
        <begin position="446"/>
        <end position="574"/>
    </location>
</feature>
<feature type="region of interest" description="Disordered" evidence="2">
    <location>
        <begin position="763"/>
        <end position="834"/>
    </location>
</feature>
<dbReference type="EMBL" id="FR823391">
    <property type="protein sequence ID" value="CBZ54300.1"/>
    <property type="molecule type" value="Genomic_DNA"/>
</dbReference>
<feature type="compositionally biased region" description="Polar residues" evidence="2">
    <location>
        <begin position="601"/>
        <end position="613"/>
    </location>
</feature>
<feature type="compositionally biased region" description="Basic and acidic residues" evidence="2">
    <location>
        <begin position="809"/>
        <end position="825"/>
    </location>
</feature>
<evidence type="ECO:0000313" key="4">
    <source>
        <dbReference type="EMBL" id="CEL69006.1"/>
    </source>
</evidence>
<feature type="region of interest" description="Disordered" evidence="2">
    <location>
        <begin position="596"/>
        <end position="632"/>
    </location>
</feature>
<feature type="coiled-coil region" evidence="1">
    <location>
        <begin position="245"/>
        <end position="272"/>
    </location>
</feature>
<protein>
    <submittedName>
        <fullName evidence="3">Uncharacterized protein</fullName>
    </submittedName>
</protein>
<reference evidence="3" key="2">
    <citation type="submission" date="2011-03" db="EMBL/GenBank/DDBJ databases">
        <title>Comparative genomics and transcriptomics of Neospora caninum and Toxoplasma gondii.</title>
        <authorList>
            <person name="Reid A.J."/>
            <person name="Sohal A."/>
            <person name="Harris D."/>
            <person name="Quail M."/>
            <person name="Sanders M."/>
            <person name="Berriman M."/>
            <person name="Wastling J.M."/>
            <person name="Pain A."/>
        </authorList>
    </citation>
    <scope>NUCLEOTIDE SEQUENCE</scope>
    <source>
        <strain evidence="3">Liverpool</strain>
    </source>
</reference>
<reference evidence="3" key="1">
    <citation type="submission" date="2011-02" db="EMBL/GenBank/DDBJ databases">
        <authorList>
            <person name="Aslett M."/>
        </authorList>
    </citation>
    <scope>NUCLEOTIDE SEQUENCE</scope>
    <source>
        <strain evidence="3">Liverpool</strain>
    </source>
</reference>
<feature type="compositionally biased region" description="Basic and acidic residues" evidence="2">
    <location>
        <begin position="456"/>
        <end position="473"/>
    </location>
</feature>
<dbReference type="VEuPathDB" id="ToxoDB:NCLIV_047320"/>
<dbReference type="InParanoid" id="F0VM22"/>
<keyword evidence="1" id="KW-0175">Coiled coil</keyword>
<feature type="compositionally biased region" description="Polar residues" evidence="2">
    <location>
        <begin position="765"/>
        <end position="791"/>
    </location>
</feature>
<reference evidence="4" key="4">
    <citation type="journal article" date="2015" name="PLoS ONE">
        <title>Comprehensive Evaluation of Toxoplasma gondii VEG and Neospora caninum LIV Genomes with Tachyzoite Stage Transcriptome and Proteome Defines Novel Transcript Features.</title>
        <authorList>
            <person name="Ramaprasad A."/>
            <person name="Mourier T."/>
            <person name="Naeem R."/>
            <person name="Malas T.B."/>
            <person name="Moussa E."/>
            <person name="Panigrahi A."/>
            <person name="Vermont S.J."/>
            <person name="Otto T.D."/>
            <person name="Wastling J."/>
            <person name="Pain A."/>
        </authorList>
    </citation>
    <scope>NUCLEOTIDE SEQUENCE</scope>
    <source>
        <strain evidence="4">Liverpool</strain>
    </source>
</reference>
<feature type="region of interest" description="Disordered" evidence="2">
    <location>
        <begin position="681"/>
        <end position="720"/>
    </location>
</feature>
<dbReference type="GeneID" id="13442231"/>